<feature type="transmembrane region" description="Helical" evidence="7">
    <location>
        <begin position="47"/>
        <end position="66"/>
    </location>
</feature>
<dbReference type="EMBL" id="JAUSTN010000005">
    <property type="protein sequence ID" value="MDQ0274986.1"/>
    <property type="molecule type" value="Genomic_DNA"/>
</dbReference>
<dbReference type="PANTHER" id="PTHR22926">
    <property type="entry name" value="PHOSPHO-N-ACETYLMURAMOYL-PENTAPEPTIDE-TRANSFERASE"/>
    <property type="match status" value="1"/>
</dbReference>
<feature type="transmembrane region" description="Helical" evidence="7">
    <location>
        <begin position="295"/>
        <end position="313"/>
    </location>
</feature>
<dbReference type="PROSITE" id="PS01348">
    <property type="entry name" value="MRAY_2"/>
    <property type="match status" value="1"/>
</dbReference>
<evidence type="ECO:0000256" key="3">
    <source>
        <dbReference type="ARBA" id="ARBA00022679"/>
    </source>
</evidence>
<keyword evidence="9" id="KW-1185">Reference proteome</keyword>
<keyword evidence="3 8" id="KW-0808">Transferase</keyword>
<dbReference type="Proteomes" id="UP001236559">
    <property type="component" value="Unassembled WGS sequence"/>
</dbReference>
<evidence type="ECO:0000256" key="2">
    <source>
        <dbReference type="ARBA" id="ARBA00022475"/>
    </source>
</evidence>
<feature type="transmembrane region" description="Helical" evidence="7">
    <location>
        <begin position="137"/>
        <end position="156"/>
    </location>
</feature>
<proteinExistence type="predicted"/>
<feature type="transmembrane region" description="Helical" evidence="7">
    <location>
        <begin position="187"/>
        <end position="207"/>
    </location>
</feature>
<dbReference type="GO" id="GO:0036380">
    <property type="term" value="F:UDP-N-acetylglucosamine-undecaprenyl-phosphate N-acetylglucosaminephosphotransferase activity"/>
    <property type="evidence" value="ECO:0007669"/>
    <property type="project" value="UniProtKB-EC"/>
</dbReference>
<dbReference type="EC" id="2.7.8.33" evidence="8"/>
<evidence type="ECO:0000313" key="8">
    <source>
        <dbReference type="EMBL" id="MDQ0274986.1"/>
    </source>
</evidence>
<dbReference type="CDD" id="cd06853">
    <property type="entry name" value="GT_WecA_like"/>
    <property type="match status" value="1"/>
</dbReference>
<dbReference type="InterPro" id="IPR018480">
    <property type="entry name" value="PNAcMuramoyl-5peptid_Trfase_CS"/>
</dbReference>
<sequence length="348" mass="38085">MQKIIVPFLISFIISLLFTPVAIKLAPVLGFMDIPKDNRRMHKKPMPLAGGTAIYLGVIICLLIFLRDKKDLFYLIASSSLILISGLIDDKVGLSPKMKILFQISAAIILVLGGSRIEFFTNFLKGSFLSHMENVIWLEYLSVPLTIFWIVGITNTVNLIDGLDGLAAGVSGICALSLMFIALKMDLITVALLSAIVAGGALGFLPYNFNPAKIFMGDTGALFLGFMLSYISVQGVMKYATALTIFVPVLVLGVPVFDTTFAMIRRFLSGKKISEADKGHLHHRLLALGLSQRQTVLILYTISIIFGVLANVISDFDPIIGIISSVIIILFIFVLAYAKGMFKNKEEK</sequence>
<feature type="transmembrane region" description="Helical" evidence="7">
    <location>
        <begin position="239"/>
        <end position="264"/>
    </location>
</feature>
<keyword evidence="6 7" id="KW-0472">Membrane</keyword>
<dbReference type="Pfam" id="PF00953">
    <property type="entry name" value="Glycos_transf_4"/>
    <property type="match status" value="1"/>
</dbReference>
<protein>
    <submittedName>
        <fullName evidence="8">UDP-GlcNAc:undecaprenyl-phosphate GlcNAc-1-phosphate transferase</fullName>
        <ecNumber evidence="8">2.7.8.33</ecNumber>
    </submittedName>
</protein>
<evidence type="ECO:0000256" key="6">
    <source>
        <dbReference type="ARBA" id="ARBA00023136"/>
    </source>
</evidence>
<dbReference type="PANTHER" id="PTHR22926:SF3">
    <property type="entry name" value="UNDECAPRENYL-PHOSPHATE ALPHA-N-ACETYLGLUCOSAMINYL 1-PHOSPHATE TRANSFERASE"/>
    <property type="match status" value="1"/>
</dbReference>
<comment type="subcellular location">
    <subcellularLocation>
        <location evidence="1">Cell membrane</location>
        <topology evidence="1">Multi-pass membrane protein</topology>
    </subcellularLocation>
</comment>
<feature type="transmembrane region" description="Helical" evidence="7">
    <location>
        <begin position="163"/>
        <end position="181"/>
    </location>
</feature>
<feature type="transmembrane region" description="Helical" evidence="7">
    <location>
        <begin position="6"/>
        <end position="26"/>
    </location>
</feature>
<reference evidence="8 9" key="1">
    <citation type="submission" date="2023-07" db="EMBL/GenBank/DDBJ databases">
        <title>Genomic Encyclopedia of Type Strains, Phase IV (KMG-IV): sequencing the most valuable type-strain genomes for metagenomic binning, comparative biology and taxonomic classification.</title>
        <authorList>
            <person name="Goeker M."/>
        </authorList>
    </citation>
    <scope>NUCLEOTIDE SEQUENCE [LARGE SCALE GENOMIC DNA]</scope>
    <source>
        <strain evidence="8 9">DSM 22616</strain>
    </source>
</reference>
<organism evidence="8 9">
    <name type="scientific">Peptoniphilus koenoeneniae</name>
    <dbReference type="NCBI Taxonomy" id="507751"/>
    <lineage>
        <taxon>Bacteria</taxon>
        <taxon>Bacillati</taxon>
        <taxon>Bacillota</taxon>
        <taxon>Tissierellia</taxon>
        <taxon>Tissierellales</taxon>
        <taxon>Peptoniphilaceae</taxon>
        <taxon>Peptoniphilus</taxon>
    </lineage>
</organism>
<keyword evidence="5 7" id="KW-1133">Transmembrane helix</keyword>
<evidence type="ECO:0000256" key="7">
    <source>
        <dbReference type="SAM" id="Phobius"/>
    </source>
</evidence>
<comment type="caution">
    <text evidence="8">The sequence shown here is derived from an EMBL/GenBank/DDBJ whole genome shotgun (WGS) entry which is preliminary data.</text>
</comment>
<evidence type="ECO:0000256" key="5">
    <source>
        <dbReference type="ARBA" id="ARBA00022989"/>
    </source>
</evidence>
<feature type="transmembrane region" description="Helical" evidence="7">
    <location>
        <begin position="214"/>
        <end position="233"/>
    </location>
</feature>
<gene>
    <name evidence="8" type="ORF">J2S72_001010</name>
</gene>
<evidence type="ECO:0000256" key="1">
    <source>
        <dbReference type="ARBA" id="ARBA00004651"/>
    </source>
</evidence>
<keyword evidence="2" id="KW-1003">Cell membrane</keyword>
<keyword evidence="4 7" id="KW-0812">Transmembrane</keyword>
<evidence type="ECO:0000256" key="4">
    <source>
        <dbReference type="ARBA" id="ARBA00022692"/>
    </source>
</evidence>
<accession>A0ABU0AVY3</accession>
<feature type="transmembrane region" description="Helical" evidence="7">
    <location>
        <begin position="319"/>
        <end position="338"/>
    </location>
</feature>
<name>A0ABU0AVY3_9FIRM</name>
<feature type="transmembrane region" description="Helical" evidence="7">
    <location>
        <begin position="100"/>
        <end position="117"/>
    </location>
</feature>
<dbReference type="RefSeq" id="WP_023055668.1">
    <property type="nucleotide sequence ID" value="NZ_JAUSTN010000005.1"/>
</dbReference>
<dbReference type="InterPro" id="IPR000715">
    <property type="entry name" value="Glycosyl_transferase_4"/>
</dbReference>
<evidence type="ECO:0000313" key="9">
    <source>
        <dbReference type="Proteomes" id="UP001236559"/>
    </source>
</evidence>
<feature type="transmembrane region" description="Helical" evidence="7">
    <location>
        <begin position="72"/>
        <end position="88"/>
    </location>
</feature>